<dbReference type="Proteomes" id="UP000017246">
    <property type="component" value="Unassembled WGS sequence"/>
</dbReference>
<evidence type="ECO:0000313" key="2">
    <source>
        <dbReference type="Proteomes" id="UP000017246"/>
    </source>
</evidence>
<dbReference type="EMBL" id="LN902850">
    <property type="protein sequence ID" value="CUT99886.1"/>
    <property type="molecule type" value="Genomic_DNA"/>
</dbReference>
<name>A0A0S4MSB5_ECHMU</name>
<accession>A0A0S4MSB5</accession>
<organism evidence="1 2">
    <name type="scientific">Echinococcus multilocularis</name>
    <name type="common">Fox tapeworm</name>
    <dbReference type="NCBI Taxonomy" id="6211"/>
    <lineage>
        <taxon>Eukaryota</taxon>
        <taxon>Metazoa</taxon>
        <taxon>Spiralia</taxon>
        <taxon>Lophotrochozoa</taxon>
        <taxon>Platyhelminthes</taxon>
        <taxon>Cestoda</taxon>
        <taxon>Eucestoda</taxon>
        <taxon>Cyclophyllidea</taxon>
        <taxon>Taeniidae</taxon>
        <taxon>Echinococcus</taxon>
    </lineage>
</organism>
<protein>
    <submittedName>
        <fullName evidence="1">Threonine synthase</fullName>
    </submittedName>
</protein>
<dbReference type="AlphaFoldDB" id="A0A0S4MSB5"/>
<reference evidence="1" key="1">
    <citation type="journal article" date="2013" name="Nature">
        <title>The genomes of four tapeworm species reveal adaptations to parasitism.</title>
        <authorList>
            <person name="Tsai I.J."/>
            <person name="Zarowiecki M."/>
            <person name="Holroyd N."/>
            <person name="Garciarrubio A."/>
            <person name="Sanchez-Flores A."/>
            <person name="Brooks K.L."/>
            <person name="Tracey A."/>
            <person name="Bobes R.J."/>
            <person name="Fragoso G."/>
            <person name="Sciutto E."/>
            <person name="Aslett M."/>
            <person name="Beasley H."/>
            <person name="Bennett H.M."/>
            <person name="Cai J."/>
            <person name="Camicia F."/>
            <person name="Clark R."/>
            <person name="Cucher M."/>
            <person name="De Silva N."/>
            <person name="Day T.A."/>
            <person name="Deplazes P."/>
            <person name="Estrada K."/>
            <person name="Fernandez C."/>
            <person name="Holland P.W."/>
            <person name="Hou J."/>
            <person name="Hu S."/>
            <person name="Huckvale T."/>
            <person name="Hung S.S."/>
            <person name="Kamenetzky L."/>
            <person name="Keane J.A."/>
            <person name="Kiss F."/>
            <person name="Koziol U."/>
            <person name="Lambert O."/>
            <person name="Liu K."/>
            <person name="Luo X."/>
            <person name="Luo Y."/>
            <person name="Macchiaroli N."/>
            <person name="Nichol S."/>
            <person name="Paps J."/>
            <person name="Parkinson J."/>
            <person name="Pouchkina-Stantcheva N."/>
            <person name="Riddiford N."/>
            <person name="Rosenzvit M."/>
            <person name="Salinas G."/>
            <person name="Wasmuth J.D."/>
            <person name="Zamanian M."/>
            <person name="Zheng Y."/>
            <person name="Cai X."/>
            <person name="Soberon X."/>
            <person name="Olson P.D."/>
            <person name="Laclette J.P."/>
            <person name="Brehm K."/>
            <person name="Berriman M."/>
            <person name="Garciarrubio A."/>
            <person name="Bobes R.J."/>
            <person name="Fragoso G."/>
            <person name="Sanchez-Flores A."/>
            <person name="Estrada K."/>
            <person name="Cevallos M.A."/>
            <person name="Morett E."/>
            <person name="Gonzalez V."/>
            <person name="Portillo T."/>
            <person name="Ochoa-Leyva A."/>
            <person name="Jose M.V."/>
            <person name="Sciutto E."/>
            <person name="Landa A."/>
            <person name="Jimenez L."/>
            <person name="Valdes V."/>
            <person name="Carrero J.C."/>
            <person name="Larralde C."/>
            <person name="Morales-Montor J."/>
            <person name="Limon-Lason J."/>
            <person name="Soberon X."/>
            <person name="Laclette J.P."/>
        </authorList>
    </citation>
    <scope>NUCLEOTIDE SEQUENCE [LARGE SCALE GENOMIC DNA]</scope>
</reference>
<sequence>MSLCLNVDVPHTDAPNGTRSDDSVNYVTVGTDTVAHKGHCFIYLKALPTLGSPQKSKVQMQTTAVLPEAALLTAAMRGYAQVSISPTCIITLDMQANSRFRYSTIRGVDIRSGSEPAMSRATRHPSFIA</sequence>
<evidence type="ECO:0000313" key="1">
    <source>
        <dbReference type="EMBL" id="CUT99886.1"/>
    </source>
</evidence>
<keyword evidence="2" id="KW-1185">Reference proteome</keyword>
<reference evidence="1" key="2">
    <citation type="submission" date="2015-11" db="EMBL/GenBank/DDBJ databases">
        <authorList>
            <person name="Zhang Y."/>
            <person name="Guo Z."/>
        </authorList>
    </citation>
    <scope>NUCLEOTIDE SEQUENCE</scope>
</reference>
<proteinExistence type="predicted"/>